<protein>
    <submittedName>
        <fullName evidence="1">Uncharacterized protein</fullName>
    </submittedName>
</protein>
<reference evidence="1 2" key="1">
    <citation type="submission" date="2018-10" db="EMBL/GenBank/DDBJ databases">
        <title>A high-quality apple genome assembly.</title>
        <authorList>
            <person name="Hu J."/>
        </authorList>
    </citation>
    <scope>NUCLEOTIDE SEQUENCE [LARGE SCALE GENOMIC DNA]</scope>
    <source>
        <strain evidence="2">cv. HFTH1</strain>
        <tissue evidence="1">Young leaf</tissue>
    </source>
</reference>
<accession>A0A498ILN3</accession>
<name>A0A498ILN3_MALDO</name>
<gene>
    <name evidence="1" type="ORF">DVH24_003485</name>
</gene>
<proteinExistence type="predicted"/>
<evidence type="ECO:0000313" key="1">
    <source>
        <dbReference type="EMBL" id="RXH82987.1"/>
    </source>
</evidence>
<organism evidence="1 2">
    <name type="scientific">Malus domestica</name>
    <name type="common">Apple</name>
    <name type="synonym">Pyrus malus</name>
    <dbReference type="NCBI Taxonomy" id="3750"/>
    <lineage>
        <taxon>Eukaryota</taxon>
        <taxon>Viridiplantae</taxon>
        <taxon>Streptophyta</taxon>
        <taxon>Embryophyta</taxon>
        <taxon>Tracheophyta</taxon>
        <taxon>Spermatophyta</taxon>
        <taxon>Magnoliopsida</taxon>
        <taxon>eudicotyledons</taxon>
        <taxon>Gunneridae</taxon>
        <taxon>Pentapetalae</taxon>
        <taxon>rosids</taxon>
        <taxon>fabids</taxon>
        <taxon>Rosales</taxon>
        <taxon>Rosaceae</taxon>
        <taxon>Amygdaloideae</taxon>
        <taxon>Maleae</taxon>
        <taxon>Malus</taxon>
    </lineage>
</organism>
<evidence type="ECO:0000313" key="2">
    <source>
        <dbReference type="Proteomes" id="UP000290289"/>
    </source>
</evidence>
<comment type="caution">
    <text evidence="1">The sequence shown here is derived from an EMBL/GenBank/DDBJ whole genome shotgun (WGS) entry which is preliminary data.</text>
</comment>
<dbReference type="AlphaFoldDB" id="A0A498ILN3"/>
<dbReference type="EMBL" id="RDQH01000337">
    <property type="protein sequence ID" value="RXH82987.1"/>
    <property type="molecule type" value="Genomic_DNA"/>
</dbReference>
<sequence length="105" mass="11359">MGDPLESFRVSSLKQNCEGVVGTQIRQYRATAESSSECGGVLIDGPNNATTSKYPYASLFQSELELPCSNSTSTPFTAANFELRGSNSCQLPTYRISYAKLCLMA</sequence>
<keyword evidence="2" id="KW-1185">Reference proteome</keyword>
<dbReference type="Proteomes" id="UP000290289">
    <property type="component" value="Chromosome 11"/>
</dbReference>